<dbReference type="Proteomes" id="UP000237068">
    <property type="component" value="Unassembled WGS sequence"/>
</dbReference>
<accession>A0A2S4AUD1</accession>
<proteinExistence type="predicted"/>
<evidence type="ECO:0000313" key="1">
    <source>
        <dbReference type="EMBL" id="POH84902.1"/>
    </source>
</evidence>
<comment type="caution">
    <text evidence="1">The sequence shown here is derived from an EMBL/GenBank/DDBJ whole genome shotgun (WGS) entry which is preliminary data.</text>
</comment>
<reference evidence="1 2" key="1">
    <citation type="submission" date="2018-01" db="EMBL/GenBank/DDBJ databases">
        <title>Denitrification phenotypes of diverse strains of Pseudomonas stutzeri.</title>
        <authorList>
            <person name="Milligan D.A."/>
            <person name="Bergaust L."/>
            <person name="Bakken L.R."/>
            <person name="Frostegard A."/>
        </authorList>
    </citation>
    <scope>NUCLEOTIDE SEQUENCE [LARGE SCALE GENOMIC DNA]</scope>
    <source>
        <strain evidence="1 2">24a13</strain>
    </source>
</reference>
<sequence length="69" mass="7378">MTATVGSVDATTAFVRWARGNRARFDDRIDVKTVLLGGAGFYSHPMLTNGTESEISVAHYGARASAGWC</sequence>
<protein>
    <submittedName>
        <fullName evidence="1">Uncharacterized protein</fullName>
    </submittedName>
</protein>
<gene>
    <name evidence="1" type="ORF">CXK91_02795</name>
</gene>
<evidence type="ECO:0000313" key="2">
    <source>
        <dbReference type="Proteomes" id="UP000237068"/>
    </source>
</evidence>
<name>A0A2S4AUD1_STUST</name>
<dbReference type="EMBL" id="PPXG01000001">
    <property type="protein sequence ID" value="POH84902.1"/>
    <property type="molecule type" value="Genomic_DNA"/>
</dbReference>
<organism evidence="1 2">
    <name type="scientific">Stutzerimonas stutzeri</name>
    <name type="common">Pseudomonas stutzeri</name>
    <dbReference type="NCBI Taxonomy" id="316"/>
    <lineage>
        <taxon>Bacteria</taxon>
        <taxon>Pseudomonadati</taxon>
        <taxon>Pseudomonadota</taxon>
        <taxon>Gammaproteobacteria</taxon>
        <taxon>Pseudomonadales</taxon>
        <taxon>Pseudomonadaceae</taxon>
        <taxon>Stutzerimonas</taxon>
    </lineage>
</organism>
<dbReference type="AlphaFoldDB" id="A0A2S4AUD1"/>